<protein>
    <submittedName>
        <fullName evidence="7">Lipid A-core:surface polymer ligase WaaL</fullName>
    </submittedName>
</protein>
<dbReference type="InterPro" id="IPR051533">
    <property type="entry name" value="WaaL-like"/>
</dbReference>
<feature type="transmembrane region" description="Helical" evidence="5">
    <location>
        <begin position="39"/>
        <end position="56"/>
    </location>
</feature>
<keyword evidence="4 5" id="KW-0472">Membrane</keyword>
<evidence type="ECO:0000256" key="3">
    <source>
        <dbReference type="ARBA" id="ARBA00022989"/>
    </source>
</evidence>
<organism evidence="7 8">
    <name type="scientific">Escherichia coli</name>
    <dbReference type="NCBI Taxonomy" id="562"/>
    <lineage>
        <taxon>Bacteria</taxon>
        <taxon>Pseudomonadati</taxon>
        <taxon>Pseudomonadota</taxon>
        <taxon>Gammaproteobacteria</taxon>
        <taxon>Enterobacterales</taxon>
        <taxon>Enterobacteriaceae</taxon>
        <taxon>Escherichia</taxon>
    </lineage>
</organism>
<dbReference type="EMBL" id="CAADIS010000005">
    <property type="protein sequence ID" value="VFS30521.1"/>
    <property type="molecule type" value="Genomic_DNA"/>
</dbReference>
<feature type="transmembrane region" description="Helical" evidence="5">
    <location>
        <begin position="6"/>
        <end position="27"/>
    </location>
</feature>
<feature type="transmembrane region" description="Helical" evidence="5">
    <location>
        <begin position="193"/>
        <end position="210"/>
    </location>
</feature>
<dbReference type="Proteomes" id="UP000372890">
    <property type="component" value="Unassembled WGS sequence"/>
</dbReference>
<dbReference type="Pfam" id="PF04932">
    <property type="entry name" value="Wzy_C"/>
    <property type="match status" value="1"/>
</dbReference>
<keyword evidence="2 5" id="KW-0812">Transmembrane</keyword>
<gene>
    <name evidence="7" type="primary">rfaL_2</name>
    <name evidence="7" type="ORF">NCTC9001_03797</name>
</gene>
<keyword evidence="3 5" id="KW-1133">Transmembrane helix</keyword>
<evidence type="ECO:0000256" key="5">
    <source>
        <dbReference type="SAM" id="Phobius"/>
    </source>
</evidence>
<sequence length="219" mass="24511">MLSLCAVIVTETRAAILVFPFFALLLIVMDSYINKRINYKLYCFIAIALLAGVFSFKDTLLTRMNDLNRDLVNYSHDNTRTSVGARLAMYEVGLKTYSPIGQSLEKRAEKIHELEEKEPRLSGALPFVDSHLHNDLIDTLSTRGIPGVALTILAFSAIFIYALRTAKEPYILILLFSLLVVGLSDVILFSKPVPTAVFVTIILLCAYFKVQSDQCLLDK</sequence>
<comment type="subcellular location">
    <subcellularLocation>
        <location evidence="1">Membrane</location>
        <topology evidence="1">Multi-pass membrane protein</topology>
    </subcellularLocation>
</comment>
<accession>A0A484Y340</accession>
<dbReference type="PANTHER" id="PTHR37422">
    <property type="entry name" value="TEICHURONIC ACID BIOSYNTHESIS PROTEIN TUAE"/>
    <property type="match status" value="1"/>
</dbReference>
<evidence type="ECO:0000256" key="1">
    <source>
        <dbReference type="ARBA" id="ARBA00004141"/>
    </source>
</evidence>
<reference evidence="7 8" key="1">
    <citation type="submission" date="2019-03" db="EMBL/GenBank/DDBJ databases">
        <authorList>
            <consortium name="Pathogen Informatics"/>
        </authorList>
    </citation>
    <scope>NUCLEOTIDE SEQUENCE [LARGE SCALE GENOMIC DNA]</scope>
    <source>
        <strain evidence="7 8">NCTC9001</strain>
    </source>
</reference>
<evidence type="ECO:0000313" key="8">
    <source>
        <dbReference type="Proteomes" id="UP000372890"/>
    </source>
</evidence>
<evidence type="ECO:0000313" key="7">
    <source>
        <dbReference type="EMBL" id="VFS30521.1"/>
    </source>
</evidence>
<evidence type="ECO:0000256" key="4">
    <source>
        <dbReference type="ARBA" id="ARBA00023136"/>
    </source>
</evidence>
<dbReference type="InterPro" id="IPR007016">
    <property type="entry name" value="O-antigen_ligase-rel_domated"/>
</dbReference>
<keyword evidence="7" id="KW-0436">Ligase</keyword>
<evidence type="ECO:0000256" key="2">
    <source>
        <dbReference type="ARBA" id="ARBA00022692"/>
    </source>
</evidence>
<proteinExistence type="predicted"/>
<feature type="domain" description="O-antigen ligase-related" evidence="6">
    <location>
        <begin position="2"/>
        <end position="151"/>
    </location>
</feature>
<feature type="transmembrane region" description="Helical" evidence="5">
    <location>
        <begin position="170"/>
        <end position="187"/>
    </location>
</feature>
<evidence type="ECO:0000259" key="6">
    <source>
        <dbReference type="Pfam" id="PF04932"/>
    </source>
</evidence>
<name>A0A484Y340_ECOLX</name>
<dbReference type="AlphaFoldDB" id="A0A484Y340"/>
<dbReference type="GO" id="GO:0016020">
    <property type="term" value="C:membrane"/>
    <property type="evidence" value="ECO:0007669"/>
    <property type="project" value="UniProtKB-SubCell"/>
</dbReference>
<dbReference type="PANTHER" id="PTHR37422:SF17">
    <property type="entry name" value="O-ANTIGEN LIGASE"/>
    <property type="match status" value="1"/>
</dbReference>
<feature type="transmembrane region" description="Helical" evidence="5">
    <location>
        <begin position="144"/>
        <end position="163"/>
    </location>
</feature>
<dbReference type="GO" id="GO:0016874">
    <property type="term" value="F:ligase activity"/>
    <property type="evidence" value="ECO:0007669"/>
    <property type="project" value="UniProtKB-KW"/>
</dbReference>